<evidence type="ECO:0000313" key="3">
    <source>
        <dbReference type="Proteomes" id="UP000514462"/>
    </source>
</evidence>
<proteinExistence type="predicted"/>
<feature type="transmembrane region" description="Helical" evidence="1">
    <location>
        <begin position="46"/>
        <end position="66"/>
    </location>
</feature>
<keyword evidence="2" id="KW-0614">Plasmid</keyword>
<gene>
    <name evidence="2" type="ORF">HV331_24880</name>
</gene>
<dbReference type="Proteomes" id="UP000514462">
    <property type="component" value="Plasmid pRHBSTW-00938_2"/>
</dbReference>
<organism evidence="2 3">
    <name type="scientific">Klebsiella aerogenes</name>
    <name type="common">Enterobacter aerogenes</name>
    <dbReference type="NCBI Taxonomy" id="548"/>
    <lineage>
        <taxon>Bacteria</taxon>
        <taxon>Pseudomonadati</taxon>
        <taxon>Pseudomonadota</taxon>
        <taxon>Gammaproteobacteria</taxon>
        <taxon>Enterobacterales</taxon>
        <taxon>Enterobacteriaceae</taxon>
        <taxon>Klebsiella/Raoultella group</taxon>
        <taxon>Klebsiella</taxon>
    </lineage>
</organism>
<dbReference type="RefSeq" id="WP_182015563.1">
    <property type="nucleotide sequence ID" value="NZ_CP055905.1"/>
</dbReference>
<reference evidence="3" key="1">
    <citation type="submission" date="2020-06" db="EMBL/GenBank/DDBJ databases">
        <title>REHAB project genomes.</title>
        <authorList>
            <person name="Shaw L.P."/>
        </authorList>
    </citation>
    <scope>NUCLEOTIDE SEQUENCE [LARGE SCALE GENOMIC DNA]</scope>
    <source>
        <strain evidence="3">RHBSTW-00938</strain>
        <plasmid evidence="3">prhbstw-00938_2</plasmid>
    </source>
</reference>
<dbReference type="AlphaFoldDB" id="A0AAP9U7R6"/>
<dbReference type="EMBL" id="CP055905">
    <property type="protein sequence ID" value="QMR42786.1"/>
    <property type="molecule type" value="Genomic_DNA"/>
</dbReference>
<geneLocation type="plasmid" evidence="3">
    <name>prhbstw-00938_2</name>
</geneLocation>
<keyword evidence="1" id="KW-0812">Transmembrane</keyword>
<evidence type="ECO:0000256" key="1">
    <source>
        <dbReference type="SAM" id="Phobius"/>
    </source>
</evidence>
<evidence type="ECO:0000313" key="2">
    <source>
        <dbReference type="EMBL" id="QMR42786.1"/>
    </source>
</evidence>
<name>A0AAP9U7R6_KLEAE</name>
<protein>
    <submittedName>
        <fullName evidence="2">Uncharacterized protein</fullName>
    </submittedName>
</protein>
<keyword evidence="1" id="KW-0472">Membrane</keyword>
<keyword evidence="1" id="KW-1133">Transmembrane helix</keyword>
<sequence length="75" mass="8625">MKILLFIVLFWSGIHFIPDSWVASFVKAHIPISGDGEEAMDSFEMHIIVIKTTLCAAGAYLLTRLIHWLRKRLKK</sequence>
<accession>A0AAP9U7R6</accession>